<feature type="region of interest" description="Disordered" evidence="1">
    <location>
        <begin position="668"/>
        <end position="701"/>
    </location>
</feature>
<feature type="compositionally biased region" description="Low complexity" evidence="1">
    <location>
        <begin position="537"/>
        <end position="549"/>
    </location>
</feature>
<dbReference type="STRING" id="77166.U4UQG2"/>
<dbReference type="OrthoDB" id="8193595at2759"/>
<feature type="compositionally biased region" description="Basic and acidic residues" evidence="1">
    <location>
        <begin position="630"/>
        <end position="642"/>
    </location>
</feature>
<organism evidence="2 3">
    <name type="scientific">Dendroctonus ponderosae</name>
    <name type="common">Mountain pine beetle</name>
    <dbReference type="NCBI Taxonomy" id="77166"/>
    <lineage>
        <taxon>Eukaryota</taxon>
        <taxon>Metazoa</taxon>
        <taxon>Ecdysozoa</taxon>
        <taxon>Arthropoda</taxon>
        <taxon>Hexapoda</taxon>
        <taxon>Insecta</taxon>
        <taxon>Pterygota</taxon>
        <taxon>Neoptera</taxon>
        <taxon>Endopterygota</taxon>
        <taxon>Coleoptera</taxon>
        <taxon>Polyphaga</taxon>
        <taxon>Cucujiformia</taxon>
        <taxon>Curculionidae</taxon>
        <taxon>Scolytinae</taxon>
        <taxon>Dendroctonus</taxon>
    </lineage>
</organism>
<feature type="region of interest" description="Disordered" evidence="1">
    <location>
        <begin position="787"/>
        <end position="862"/>
    </location>
</feature>
<feature type="compositionally biased region" description="Polar residues" evidence="1">
    <location>
        <begin position="686"/>
        <end position="699"/>
    </location>
</feature>
<feature type="compositionally biased region" description="Low complexity" evidence="1">
    <location>
        <begin position="793"/>
        <end position="802"/>
    </location>
</feature>
<name>U4UQG2_DENPD</name>
<feature type="compositionally biased region" description="Basic and acidic residues" evidence="1">
    <location>
        <begin position="551"/>
        <end position="569"/>
    </location>
</feature>
<feature type="compositionally biased region" description="Basic residues" evidence="1">
    <location>
        <begin position="526"/>
        <end position="536"/>
    </location>
</feature>
<dbReference type="Proteomes" id="UP000030742">
    <property type="component" value="Unassembled WGS sequence"/>
</dbReference>
<feature type="region of interest" description="Disordered" evidence="1">
    <location>
        <begin position="1"/>
        <end position="32"/>
    </location>
</feature>
<sequence>MSSDGWRPIVGSRRQNPTGQGDSEVRQYANPSQAFDVVPADVVNLETTTLPYGQQPTAHFRAPVKHSGNYKDRKAGASKQKQTYKTVSPYYMTSGQGNQQLKKLQAINKPLLVQNKMRKPIRGQMVSHSTRSEIFVPPPISSTGSGGYSFIKSAPASNVKTRETQGFGLLSNNFGQSQHLELARFPLTGESGIVQRPTYFLAQPAQNDDYSRNLVPPPRSRGQQKGKQDTKISLYAFKEGPSTDSSAHVPQFGARPNQFLPQVVPTYEFSSQQQQQQQPRPQTLKEQAVDVQVTKENLKQYTPSGAPSPATFGPIPARNSFPIGYVDYNFQKSSPSNSPSPLTYEVTEGKWIDTPSQQYQFRPQDGFFQFQNIRQAPPNARPGLLFQAEGSTPSPPVFQAPLVDLSVPAFLPTPYKTEGTVIPTSPTQSEAATVFAQVSNKMNKYRNNALQESPLFFDIKDVSTHYPILGKPEVQSEDGTDYPVGLKETGEISNEITTTQKERVRRPTKQPVTQPTSTRDPTKARITNRRKPRPRKPSTTTTEAPSAETYEPIKSHENVEEAPIEVERPLRRRRPKPTGYRPQEAQAHVEQEPIQNQKDAEEEPATRQRGRHRQRNRPSTESTQRKRLRPAHENLKQKHFVEEVSETPVEQEQLSFENDAQNYYSPESAQFSENGQRFETEVPSRQYESVQEQPIQQENKPFIEEIHSVTETARGPEPNTRLHLPENEVDFTTSAEVIPDVEDFASTTLQPTTTTMEISTVKSTRIRRPIKYDNSNRPRFSVKEYRQRLNQHTSTTTPSTTTQARTGSDNLRLRFPSRLRTRPSPTTASSRVDEDVTDETTTTPLRSRFKPKEPRHETTTPESNGIITEKSIKAVNTRLRPFGRTKPMSETTTTASKISIRPNLFSARRRAGYPSLKSRIHNKKNDIDEENAIETTTRVESEPEGVDPLSAAESATTELSTSTTDAAEVENASTEVAIEESITEDIMKTDDYFQSQRVSDLTSSFKDYDKPGIFNSVAPTSRSIPNYFTISTDDPILPIEAFFPSLKEKSKMR</sequence>
<gene>
    <name evidence="2" type="ORF">D910_09597</name>
</gene>
<feature type="region of interest" description="Disordered" evidence="1">
    <location>
        <begin position="924"/>
        <end position="963"/>
    </location>
</feature>
<feature type="region of interest" description="Disordered" evidence="1">
    <location>
        <begin position="470"/>
        <end position="653"/>
    </location>
</feature>
<feature type="compositionally biased region" description="Basic and acidic residues" evidence="1">
    <location>
        <begin position="850"/>
        <end position="859"/>
    </location>
</feature>
<protein>
    <submittedName>
        <fullName evidence="2">Uncharacterized protein</fullName>
    </submittedName>
</protein>
<feature type="region of interest" description="Disordered" evidence="1">
    <location>
        <begin position="205"/>
        <end position="229"/>
    </location>
</feature>
<reference evidence="2 3" key="1">
    <citation type="journal article" date="2013" name="Genome Biol.">
        <title>Draft genome of the mountain pine beetle, Dendroctonus ponderosae Hopkins, a major forest pest.</title>
        <authorList>
            <person name="Keeling C.I."/>
            <person name="Yuen M.M."/>
            <person name="Liao N.Y."/>
            <person name="Docking T.R."/>
            <person name="Chan S.K."/>
            <person name="Taylor G.A."/>
            <person name="Palmquist D.L."/>
            <person name="Jackman S.D."/>
            <person name="Nguyen A."/>
            <person name="Li M."/>
            <person name="Henderson H."/>
            <person name="Janes J.K."/>
            <person name="Zhao Y."/>
            <person name="Pandoh P."/>
            <person name="Moore R."/>
            <person name="Sperling F.A."/>
            <person name="Huber D.P."/>
            <person name="Birol I."/>
            <person name="Jones S.J."/>
            <person name="Bohlmann J."/>
        </authorList>
    </citation>
    <scope>NUCLEOTIDE SEQUENCE</scope>
</reference>
<feature type="region of interest" description="Disordered" evidence="1">
    <location>
        <begin position="267"/>
        <end position="287"/>
    </location>
</feature>
<evidence type="ECO:0000313" key="2">
    <source>
        <dbReference type="EMBL" id="ERL92280.1"/>
    </source>
</evidence>
<evidence type="ECO:0000313" key="3">
    <source>
        <dbReference type="Proteomes" id="UP000030742"/>
    </source>
</evidence>
<proteinExistence type="predicted"/>
<accession>U4UQG2</accession>
<feature type="compositionally biased region" description="Polar residues" evidence="1">
    <location>
        <begin position="510"/>
        <end position="519"/>
    </location>
</feature>
<evidence type="ECO:0000256" key="1">
    <source>
        <dbReference type="SAM" id="MobiDB-lite"/>
    </source>
</evidence>
<dbReference type="AlphaFoldDB" id="U4UQG2"/>
<dbReference type="EMBL" id="KB632319">
    <property type="protein sequence ID" value="ERL92280.1"/>
    <property type="molecule type" value="Genomic_DNA"/>
</dbReference>
<feature type="region of interest" description="Disordered" evidence="1">
    <location>
        <begin position="63"/>
        <end position="82"/>
    </location>
</feature>
<feature type="compositionally biased region" description="Low complexity" evidence="1">
    <location>
        <begin position="949"/>
        <end position="963"/>
    </location>
</feature>